<dbReference type="PATRIC" id="fig|1173022.3.peg.4737"/>
<name>K9W6T4_9CYAN</name>
<evidence type="ECO:0000256" key="1">
    <source>
        <dbReference type="SAM" id="MobiDB-lite"/>
    </source>
</evidence>
<evidence type="ECO:0000313" key="2">
    <source>
        <dbReference type="EMBL" id="AFZ15170.1"/>
    </source>
</evidence>
<proteinExistence type="predicted"/>
<protein>
    <recommendedName>
        <fullName evidence="4">Heat shock protein DnaJ domain protein</fullName>
    </recommendedName>
</protein>
<dbReference type="HOGENOM" id="CLU_846543_0_0_3"/>
<dbReference type="RefSeq" id="WP_015205263.1">
    <property type="nucleotide sequence ID" value="NC_019753.1"/>
</dbReference>
<evidence type="ECO:0008006" key="4">
    <source>
        <dbReference type="Google" id="ProtNLM"/>
    </source>
</evidence>
<dbReference type="eggNOG" id="COG0457">
    <property type="taxonomic scope" value="Bacteria"/>
</dbReference>
<sequence>MSNDLKHIAFNPYDVLGVSQAASKAEIVTAKVAAMKRKQYSLNVIADAEKKLLKTPERIIADYFRPVLPVIKRFKREDLSLLETPVPALVFLPEFDRLDAAISKSLREEQLEKETVSLSRLDLYQSGIESCQQGNHTKGIELLNEFLQSCLEQNGTEYFKAHIWLVETYKISGNLEEAIALCKKLATGEHPQLKNWAEKALADLLAPNKAQELCEQEKIQPKVSFETALAAFNQKRYVEAVKLLEQFSQSCANRKAKEYIQAQIYLVKAYHEVGQLKKAITLCQQLSTTNHPQVQKWAIQTLNSLSAKTPAPVDGGEPNKQSLPTQAL</sequence>
<dbReference type="Gene3D" id="1.25.40.10">
    <property type="entry name" value="Tetratricopeptide repeat domain"/>
    <property type="match status" value="2"/>
</dbReference>
<evidence type="ECO:0000313" key="3">
    <source>
        <dbReference type="Proteomes" id="UP000010472"/>
    </source>
</evidence>
<feature type="region of interest" description="Disordered" evidence="1">
    <location>
        <begin position="308"/>
        <end position="328"/>
    </location>
</feature>
<reference evidence="2 3" key="1">
    <citation type="submission" date="2012-06" db="EMBL/GenBank/DDBJ databases">
        <title>Finished chromosome of genome of Crinalium epipsammum PCC 9333.</title>
        <authorList>
            <consortium name="US DOE Joint Genome Institute"/>
            <person name="Gugger M."/>
            <person name="Coursin T."/>
            <person name="Rippka R."/>
            <person name="Tandeau De Marsac N."/>
            <person name="Huntemann M."/>
            <person name="Wei C.-L."/>
            <person name="Han J."/>
            <person name="Detter J.C."/>
            <person name="Han C."/>
            <person name="Tapia R."/>
            <person name="Davenport K."/>
            <person name="Daligault H."/>
            <person name="Erkkila T."/>
            <person name="Gu W."/>
            <person name="Munk A.C.C."/>
            <person name="Teshima H."/>
            <person name="Xu Y."/>
            <person name="Chain P."/>
            <person name="Chen A."/>
            <person name="Krypides N."/>
            <person name="Mavromatis K."/>
            <person name="Markowitz V."/>
            <person name="Szeto E."/>
            <person name="Ivanova N."/>
            <person name="Mikhailova N."/>
            <person name="Ovchinnikova G."/>
            <person name="Pagani I."/>
            <person name="Pati A."/>
            <person name="Goodwin L."/>
            <person name="Peters L."/>
            <person name="Pitluck S."/>
            <person name="Woyke T."/>
            <person name="Kerfeld C."/>
        </authorList>
    </citation>
    <scope>NUCLEOTIDE SEQUENCE [LARGE SCALE GENOMIC DNA]</scope>
    <source>
        <strain evidence="2 3">PCC 9333</strain>
    </source>
</reference>
<accession>K9W6T4</accession>
<dbReference type="InterPro" id="IPR011990">
    <property type="entry name" value="TPR-like_helical_dom_sf"/>
</dbReference>
<feature type="compositionally biased region" description="Polar residues" evidence="1">
    <location>
        <begin position="319"/>
        <end position="328"/>
    </location>
</feature>
<dbReference type="Proteomes" id="UP000010472">
    <property type="component" value="Chromosome"/>
</dbReference>
<dbReference type="KEGG" id="cep:Cri9333_4387"/>
<organism evidence="2 3">
    <name type="scientific">Crinalium epipsammum PCC 9333</name>
    <dbReference type="NCBI Taxonomy" id="1173022"/>
    <lineage>
        <taxon>Bacteria</taxon>
        <taxon>Bacillati</taxon>
        <taxon>Cyanobacteriota</taxon>
        <taxon>Cyanophyceae</taxon>
        <taxon>Gomontiellales</taxon>
        <taxon>Gomontiellaceae</taxon>
        <taxon>Crinalium</taxon>
    </lineage>
</organism>
<dbReference type="STRING" id="1173022.Cri9333_4387"/>
<gene>
    <name evidence="2" type="ORF">Cri9333_4387</name>
</gene>
<keyword evidence="3" id="KW-1185">Reference proteome</keyword>
<dbReference type="EMBL" id="CP003620">
    <property type="protein sequence ID" value="AFZ15170.1"/>
    <property type="molecule type" value="Genomic_DNA"/>
</dbReference>
<dbReference type="AlphaFoldDB" id="K9W6T4"/>
<dbReference type="SUPFAM" id="SSF81901">
    <property type="entry name" value="HCP-like"/>
    <property type="match status" value="1"/>
</dbReference>